<dbReference type="InterPro" id="IPR008920">
    <property type="entry name" value="TF_FadR/GntR_C"/>
</dbReference>
<sequence>MKLDLDERDLILLECIRSAGEPLGSWSLVEEMEKQGFKVSSASIGRILYRLESLGLVESQANKGRVLTKEGLKAITKARVSKSISRHSKELEKLIDSSILDEYIMVLQARRAIERETARLAAENISESRLRQLEQIIADQEDKASRGESIAEVDIAFHRNIAEASKNSVLSAVYGILAMLGQQTELFEYMRKSVGATYRTAHRSILEALRKHDPDEAERCMLAHVDGLMENVRKYWEHYRE</sequence>
<keyword evidence="1" id="KW-0805">Transcription regulation</keyword>
<gene>
    <name evidence="5" type="ORF">SDC9_11539</name>
</gene>
<dbReference type="SUPFAM" id="SSF48008">
    <property type="entry name" value="GntR ligand-binding domain-like"/>
    <property type="match status" value="1"/>
</dbReference>
<dbReference type="SUPFAM" id="SSF46785">
    <property type="entry name" value="Winged helix' DNA-binding domain"/>
    <property type="match status" value="1"/>
</dbReference>
<dbReference type="Gene3D" id="1.20.120.530">
    <property type="entry name" value="GntR ligand-binding domain-like"/>
    <property type="match status" value="1"/>
</dbReference>
<organism evidence="5">
    <name type="scientific">bioreactor metagenome</name>
    <dbReference type="NCBI Taxonomy" id="1076179"/>
    <lineage>
        <taxon>unclassified sequences</taxon>
        <taxon>metagenomes</taxon>
        <taxon>ecological metagenomes</taxon>
    </lineage>
</organism>
<protein>
    <recommendedName>
        <fullName evidence="4">GntR C-terminal domain-containing protein</fullName>
    </recommendedName>
</protein>
<evidence type="ECO:0000256" key="1">
    <source>
        <dbReference type="ARBA" id="ARBA00023015"/>
    </source>
</evidence>
<name>A0A644TG96_9ZZZZ</name>
<dbReference type="PANTHER" id="PTHR43537:SF5">
    <property type="entry name" value="UXU OPERON TRANSCRIPTIONAL REGULATOR"/>
    <property type="match status" value="1"/>
</dbReference>
<dbReference type="SMART" id="SM00895">
    <property type="entry name" value="FCD"/>
    <property type="match status" value="1"/>
</dbReference>
<dbReference type="InterPro" id="IPR013668">
    <property type="entry name" value="RNase_R_HTH_12"/>
</dbReference>
<dbReference type="GO" id="GO:0003677">
    <property type="term" value="F:DNA binding"/>
    <property type="evidence" value="ECO:0007669"/>
    <property type="project" value="UniProtKB-KW"/>
</dbReference>
<dbReference type="InterPro" id="IPR011711">
    <property type="entry name" value="GntR_C"/>
</dbReference>
<dbReference type="Gene3D" id="1.10.10.10">
    <property type="entry name" value="Winged helix-like DNA-binding domain superfamily/Winged helix DNA-binding domain"/>
    <property type="match status" value="1"/>
</dbReference>
<dbReference type="Pfam" id="PF07729">
    <property type="entry name" value="FCD"/>
    <property type="match status" value="1"/>
</dbReference>
<feature type="domain" description="GntR C-terminal" evidence="4">
    <location>
        <begin position="105"/>
        <end position="227"/>
    </location>
</feature>
<dbReference type="EMBL" id="VSSQ01000030">
    <property type="protein sequence ID" value="MPL65874.1"/>
    <property type="molecule type" value="Genomic_DNA"/>
</dbReference>
<keyword evidence="3" id="KW-0804">Transcription</keyword>
<dbReference type="InterPro" id="IPR036388">
    <property type="entry name" value="WH-like_DNA-bd_sf"/>
</dbReference>
<evidence type="ECO:0000313" key="5">
    <source>
        <dbReference type="EMBL" id="MPL65874.1"/>
    </source>
</evidence>
<dbReference type="Pfam" id="PF08461">
    <property type="entry name" value="WHD_RNase_R"/>
    <property type="match status" value="1"/>
</dbReference>
<keyword evidence="2" id="KW-0238">DNA-binding</keyword>
<evidence type="ECO:0000259" key="4">
    <source>
        <dbReference type="SMART" id="SM00895"/>
    </source>
</evidence>
<evidence type="ECO:0000256" key="2">
    <source>
        <dbReference type="ARBA" id="ARBA00023125"/>
    </source>
</evidence>
<dbReference type="InterPro" id="IPR036390">
    <property type="entry name" value="WH_DNA-bd_sf"/>
</dbReference>
<evidence type="ECO:0000256" key="3">
    <source>
        <dbReference type="ARBA" id="ARBA00023163"/>
    </source>
</evidence>
<dbReference type="PANTHER" id="PTHR43537">
    <property type="entry name" value="TRANSCRIPTIONAL REGULATOR, GNTR FAMILY"/>
    <property type="match status" value="1"/>
</dbReference>
<dbReference type="AlphaFoldDB" id="A0A644TG96"/>
<reference evidence="5" key="1">
    <citation type="submission" date="2019-08" db="EMBL/GenBank/DDBJ databases">
        <authorList>
            <person name="Kucharzyk K."/>
            <person name="Murdoch R.W."/>
            <person name="Higgins S."/>
            <person name="Loffler F."/>
        </authorList>
    </citation>
    <scope>NUCLEOTIDE SEQUENCE</scope>
</reference>
<proteinExistence type="predicted"/>
<accession>A0A644TG96</accession>
<comment type="caution">
    <text evidence="5">The sequence shown here is derived from an EMBL/GenBank/DDBJ whole genome shotgun (WGS) entry which is preliminary data.</text>
</comment>